<dbReference type="GO" id="GO:0051539">
    <property type="term" value="F:4 iron, 4 sulfur cluster binding"/>
    <property type="evidence" value="ECO:0007669"/>
    <property type="project" value="UniProtKB-UniRule"/>
</dbReference>
<feature type="binding site" evidence="6">
    <location>
        <position position="207"/>
    </location>
    <ligand>
        <name>[4Fe-4S] cluster</name>
        <dbReference type="ChEBI" id="CHEBI:49883"/>
    </ligand>
</feature>
<dbReference type="HAMAP" id="MF_02205">
    <property type="entry name" value="DinG_proteobact"/>
    <property type="match status" value="1"/>
</dbReference>
<evidence type="ECO:0000313" key="8">
    <source>
        <dbReference type="EMBL" id="GGX51706.1"/>
    </source>
</evidence>
<keyword evidence="9" id="KW-1185">Reference proteome</keyword>
<dbReference type="SMART" id="SM00491">
    <property type="entry name" value="HELICc2"/>
    <property type="match status" value="1"/>
</dbReference>
<dbReference type="GO" id="GO:0033677">
    <property type="term" value="F:DNA/RNA helicase activity"/>
    <property type="evidence" value="ECO:0007669"/>
    <property type="project" value="TreeGrafter"/>
</dbReference>
<dbReference type="GO" id="GO:0009432">
    <property type="term" value="P:SOS response"/>
    <property type="evidence" value="ECO:0007669"/>
    <property type="project" value="TreeGrafter"/>
</dbReference>
<dbReference type="SUPFAM" id="SSF52540">
    <property type="entry name" value="P-loop containing nucleoside triphosphate hydrolases"/>
    <property type="match status" value="2"/>
</dbReference>
<dbReference type="GO" id="GO:0046872">
    <property type="term" value="F:metal ion binding"/>
    <property type="evidence" value="ECO:0007669"/>
    <property type="project" value="UniProtKB-KW"/>
</dbReference>
<reference evidence="8" key="2">
    <citation type="submission" date="2020-09" db="EMBL/GenBank/DDBJ databases">
        <authorList>
            <person name="Sun Q."/>
            <person name="Kim S."/>
        </authorList>
    </citation>
    <scope>NUCLEOTIDE SEQUENCE</scope>
    <source>
        <strain evidence="8">KCTC 22169</strain>
    </source>
</reference>
<keyword evidence="4 6" id="KW-0067">ATP-binding</keyword>
<dbReference type="GO" id="GO:0016818">
    <property type="term" value="F:hydrolase activity, acting on acid anhydrides, in phosphorus-containing anhydrides"/>
    <property type="evidence" value="ECO:0007669"/>
    <property type="project" value="InterPro"/>
</dbReference>
<dbReference type="GO" id="GO:0003677">
    <property type="term" value="F:DNA binding"/>
    <property type="evidence" value="ECO:0007669"/>
    <property type="project" value="UniProtKB-UniRule"/>
</dbReference>
<keyword evidence="3 6" id="KW-0378">Hydrolase</keyword>
<evidence type="ECO:0000256" key="1">
    <source>
        <dbReference type="ARBA" id="ARBA00022485"/>
    </source>
</evidence>
<evidence type="ECO:0000256" key="2">
    <source>
        <dbReference type="ARBA" id="ARBA00022741"/>
    </source>
</evidence>
<evidence type="ECO:0000256" key="5">
    <source>
        <dbReference type="ARBA" id="ARBA00023125"/>
    </source>
</evidence>
<dbReference type="InterPro" id="IPR006555">
    <property type="entry name" value="ATP-dep_Helicase_C"/>
</dbReference>
<dbReference type="Pfam" id="PF13307">
    <property type="entry name" value="Helicase_C_2"/>
    <property type="match status" value="1"/>
</dbReference>
<keyword evidence="6" id="KW-0411">Iron-sulfur</keyword>
<dbReference type="GO" id="GO:0005524">
    <property type="term" value="F:ATP binding"/>
    <property type="evidence" value="ECO:0007669"/>
    <property type="project" value="UniProtKB-UniRule"/>
</dbReference>
<dbReference type="InterPro" id="IPR045028">
    <property type="entry name" value="DinG/Rad3-like"/>
</dbReference>
<evidence type="ECO:0000256" key="6">
    <source>
        <dbReference type="HAMAP-Rule" id="MF_02205"/>
    </source>
</evidence>
<dbReference type="GO" id="GO:0006281">
    <property type="term" value="P:DNA repair"/>
    <property type="evidence" value="ECO:0007669"/>
    <property type="project" value="TreeGrafter"/>
</dbReference>
<keyword evidence="6" id="KW-0479">Metal-binding</keyword>
<comment type="caution">
    <text evidence="8">The sequence shown here is derived from an EMBL/GenBank/DDBJ whole genome shotgun (WGS) entry which is preliminary data.</text>
</comment>
<dbReference type="EMBL" id="BMXR01000004">
    <property type="protein sequence ID" value="GGX51706.1"/>
    <property type="molecule type" value="Genomic_DNA"/>
</dbReference>
<organism evidence="8 9">
    <name type="scientific">Saccharospirillum salsuginis</name>
    <dbReference type="NCBI Taxonomy" id="418750"/>
    <lineage>
        <taxon>Bacteria</taxon>
        <taxon>Pseudomonadati</taxon>
        <taxon>Pseudomonadota</taxon>
        <taxon>Gammaproteobacteria</taxon>
        <taxon>Oceanospirillales</taxon>
        <taxon>Saccharospirillaceae</taxon>
        <taxon>Saccharospirillum</taxon>
    </lineage>
</organism>
<dbReference type="AlphaFoldDB" id="A0A918K8P8"/>
<comment type="function">
    <text evidence="6">DNA-dependent ATPase and 5'-3' DNA helicase. Unwinds D-loops, R-loops, forked DNA and G-quadruplex DNA.</text>
</comment>
<dbReference type="EC" id="5.6.2.3" evidence="6"/>
<feature type="domain" description="Helicase ATP-binding" evidence="7">
    <location>
        <begin position="15"/>
        <end position="310"/>
    </location>
</feature>
<dbReference type="RefSeq" id="WP_189608283.1">
    <property type="nucleotide sequence ID" value="NZ_BMXR01000004.1"/>
</dbReference>
<dbReference type="NCBIfam" id="NF008729">
    <property type="entry name" value="PRK11747.1"/>
    <property type="match status" value="1"/>
</dbReference>
<evidence type="ECO:0000313" key="9">
    <source>
        <dbReference type="Proteomes" id="UP000626148"/>
    </source>
</evidence>
<protein>
    <recommendedName>
        <fullName evidence="6">ATP-dependent DNA helicase DinG</fullName>
        <ecNumber evidence="6">5.6.2.3</ecNumber>
    </recommendedName>
    <alternativeName>
        <fullName evidence="6">DNA 5'-3' helicase DinG</fullName>
    </alternativeName>
</protein>
<dbReference type="PROSITE" id="PS51193">
    <property type="entry name" value="HELICASE_ATP_BIND_2"/>
    <property type="match status" value="1"/>
</dbReference>
<comment type="catalytic activity">
    <reaction evidence="6">
        <text>ATP + H2O = ADP + phosphate + H(+)</text>
        <dbReference type="Rhea" id="RHEA:13065"/>
        <dbReference type="ChEBI" id="CHEBI:15377"/>
        <dbReference type="ChEBI" id="CHEBI:15378"/>
        <dbReference type="ChEBI" id="CHEBI:30616"/>
        <dbReference type="ChEBI" id="CHEBI:43474"/>
        <dbReference type="ChEBI" id="CHEBI:456216"/>
        <dbReference type="EC" id="5.6.2.3"/>
    </reaction>
</comment>
<evidence type="ECO:0000256" key="3">
    <source>
        <dbReference type="ARBA" id="ARBA00022801"/>
    </source>
</evidence>
<keyword evidence="1 6" id="KW-0004">4Fe-4S</keyword>
<name>A0A918K8P8_9GAMM</name>
<keyword evidence="5 6" id="KW-0238">DNA-binding</keyword>
<comment type="cofactor">
    <cofactor evidence="6">
        <name>[4Fe-4S] cluster</name>
        <dbReference type="ChEBI" id="CHEBI:49883"/>
    </cofactor>
    <text evidence="6">Binds 1 [4Fe-4S] cluster.</text>
</comment>
<dbReference type="PANTHER" id="PTHR11472:SF59">
    <property type="entry name" value="ATP-DEPENDENT DNA HELICASE DING"/>
    <property type="match status" value="1"/>
</dbReference>
<dbReference type="InterPro" id="IPR014013">
    <property type="entry name" value="Helic_SF1/SF2_ATP-bd_DinG/Rad3"/>
</dbReference>
<comment type="similarity">
    <text evidence="6">Belongs to the helicase family. DinG subfamily. Type 1 sub-subfamily.</text>
</comment>
<feature type="binding site" evidence="6">
    <location>
        <position position="213"/>
    </location>
    <ligand>
        <name>[4Fe-4S] cluster</name>
        <dbReference type="ChEBI" id="CHEBI:49883"/>
    </ligand>
</feature>
<accession>A0A918K8P8</accession>
<gene>
    <name evidence="6" type="primary">dinG</name>
    <name evidence="8" type="ORF">GCM10007392_18750</name>
</gene>
<keyword evidence="2 6" id="KW-0547">Nucleotide-binding</keyword>
<dbReference type="InterPro" id="IPR039000">
    <property type="entry name" value="DinG_proteobact"/>
</dbReference>
<dbReference type="Proteomes" id="UP000626148">
    <property type="component" value="Unassembled WGS sequence"/>
</dbReference>
<evidence type="ECO:0000256" key="4">
    <source>
        <dbReference type="ARBA" id="ARBA00022840"/>
    </source>
</evidence>
<keyword evidence="6" id="KW-0408">Iron</keyword>
<dbReference type="InterPro" id="IPR027417">
    <property type="entry name" value="P-loop_NTPase"/>
</dbReference>
<dbReference type="GO" id="GO:0043139">
    <property type="term" value="F:5'-3' DNA helicase activity"/>
    <property type="evidence" value="ECO:0007669"/>
    <property type="project" value="UniProtKB-UniRule"/>
</dbReference>
<feature type="binding site" evidence="6">
    <location>
        <position position="202"/>
    </location>
    <ligand>
        <name>[4Fe-4S] cluster</name>
        <dbReference type="ChEBI" id="CHEBI:49883"/>
    </ligand>
</feature>
<proteinExistence type="inferred from homology"/>
<sequence>MLSDELKETIQTAYSRYLDARELKPRGGQKHMLAQIARTLSKVELSADGLRQGDAPIAVVEAGTGTGKTIGYALSAIPLAQHYDKKLVIATATVALQEQVVQKDIPEIQKHSGLEFKAVLAKGRGRYLCLQRLEQTIQMQEGAVTALSLFEETMASDEAALTLYNDMLDQFGRGEWTGDRDQWPDRLEEDQWRPVTSTHRECLNRRCPHFQNCPFYEARKDLEEADVIIANHDLVMADLALGGGAILPPPAQAIYVFDEGHHLPDKGLSHFASQLPFKSTLNQLEGWRKQMPKLRLELGYGDAEEHQLDLLERSIGDAHASLTDAWGALQPVRMRLDGHMATVAVQEEHWLLQTKEILAPLESPLKQLCIALLQLDEQVRKRLSASQELDEKSRLEQSLPLIGRWLSRAEPARDLVQSWLSVDPPEAPPTARWFENIDQPEYQDLVLNASPVSAQSILRQHIWNRCFASILTSATLTIAGEFKRFAIQAGLPDSADFLRVESPFDYQNNVTACIPALACDGGLRDAHTAAMIEAVQSYLPAETGNLVLFSSRQQMNEVYRGLSEEWRERVTHQDALPKNALIRHHRERLEEGIGSTLFGLASLAEGVDLPGNYLTHLMIAKLPFATPDDPILSTLSLWLEKRGSNPFQHVSLPTAIIRLVQACGRLIRNESDTGTIWFMDRRLVEKRYGNLVRQSLPAYRWRID</sequence>
<keyword evidence="6 8" id="KW-0347">Helicase</keyword>
<reference evidence="8" key="1">
    <citation type="journal article" date="2014" name="Int. J. Syst. Evol. Microbiol.">
        <title>Complete genome sequence of Corynebacterium casei LMG S-19264T (=DSM 44701T), isolated from a smear-ripened cheese.</title>
        <authorList>
            <consortium name="US DOE Joint Genome Institute (JGI-PGF)"/>
            <person name="Walter F."/>
            <person name="Albersmeier A."/>
            <person name="Kalinowski J."/>
            <person name="Ruckert C."/>
        </authorList>
    </citation>
    <scope>NUCLEOTIDE SEQUENCE</scope>
    <source>
        <strain evidence="8">KCTC 22169</strain>
    </source>
</reference>
<keyword evidence="6" id="KW-0413">Isomerase</keyword>
<dbReference type="Gene3D" id="3.40.50.300">
    <property type="entry name" value="P-loop containing nucleotide triphosphate hydrolases"/>
    <property type="match status" value="2"/>
</dbReference>
<dbReference type="PANTHER" id="PTHR11472">
    <property type="entry name" value="DNA REPAIR DEAD HELICASE RAD3/XP-D SUBFAMILY MEMBER"/>
    <property type="match status" value="1"/>
</dbReference>
<feature type="binding site" evidence="6">
    <location>
        <position position="129"/>
    </location>
    <ligand>
        <name>[4Fe-4S] cluster</name>
        <dbReference type="ChEBI" id="CHEBI:49883"/>
    </ligand>
</feature>
<evidence type="ECO:0000259" key="7">
    <source>
        <dbReference type="PROSITE" id="PS51193"/>
    </source>
</evidence>